<accession>R7RSM5</accession>
<comment type="caution">
    <text evidence="14">The sequence shown here is derived from an EMBL/GenBank/DDBJ whole genome shotgun (WGS) entry which is preliminary data.</text>
</comment>
<dbReference type="GO" id="GO:0006935">
    <property type="term" value="P:chemotaxis"/>
    <property type="evidence" value="ECO:0007669"/>
    <property type="project" value="UniProtKB-KW"/>
</dbReference>
<dbReference type="SUPFAM" id="SSF58104">
    <property type="entry name" value="Methyl-accepting chemotaxis protein (MCP) signaling domain"/>
    <property type="match status" value="1"/>
</dbReference>
<proteinExistence type="inferred from homology"/>
<dbReference type="PANTHER" id="PTHR32089">
    <property type="entry name" value="METHYL-ACCEPTING CHEMOTAXIS PROTEIN MCPB"/>
    <property type="match status" value="1"/>
</dbReference>
<name>R7RSM5_9CLOT</name>
<dbReference type="Pfam" id="PF00015">
    <property type="entry name" value="MCPsignal"/>
    <property type="match status" value="1"/>
</dbReference>
<feature type="domain" description="Methyl-accepting transducer" evidence="12">
    <location>
        <begin position="374"/>
        <end position="639"/>
    </location>
</feature>
<dbReference type="eggNOG" id="COG0840">
    <property type="taxonomic scope" value="Bacteria"/>
</dbReference>
<dbReference type="PROSITE" id="PS50111">
    <property type="entry name" value="CHEMOTAXIS_TRANSDUC_2"/>
    <property type="match status" value="1"/>
</dbReference>
<dbReference type="RefSeq" id="WP_018662250.1">
    <property type="nucleotide sequence ID" value="NZ_HF952018.1"/>
</dbReference>
<keyword evidence="15" id="KW-1185">Reference proteome</keyword>
<dbReference type="CDD" id="cd18773">
    <property type="entry name" value="PDC1_HK_sensor"/>
    <property type="match status" value="1"/>
</dbReference>
<evidence type="ECO:0000259" key="13">
    <source>
        <dbReference type="PROSITE" id="PS50885"/>
    </source>
</evidence>
<dbReference type="InterPro" id="IPR004089">
    <property type="entry name" value="MCPsignal_dom"/>
</dbReference>
<evidence type="ECO:0000259" key="12">
    <source>
        <dbReference type="PROSITE" id="PS50111"/>
    </source>
</evidence>
<gene>
    <name evidence="14" type="ORF">TCEL_00344</name>
</gene>
<evidence type="ECO:0000256" key="9">
    <source>
        <dbReference type="PROSITE-ProRule" id="PRU00284"/>
    </source>
</evidence>
<evidence type="ECO:0000256" key="11">
    <source>
        <dbReference type="SAM" id="Phobius"/>
    </source>
</evidence>
<keyword evidence="10" id="KW-0175">Coiled coil</keyword>
<feature type="coiled-coil region" evidence="10">
    <location>
        <begin position="453"/>
        <end position="483"/>
    </location>
</feature>
<dbReference type="AlphaFoldDB" id="R7RSM5"/>
<dbReference type="InterPro" id="IPR033479">
    <property type="entry name" value="dCache_1"/>
</dbReference>
<dbReference type="PANTHER" id="PTHR32089:SF112">
    <property type="entry name" value="LYSOZYME-LIKE PROTEIN-RELATED"/>
    <property type="match status" value="1"/>
</dbReference>
<dbReference type="CDD" id="cd12912">
    <property type="entry name" value="PDC2_MCP_like"/>
    <property type="match status" value="1"/>
</dbReference>
<evidence type="ECO:0000256" key="10">
    <source>
        <dbReference type="SAM" id="Coils"/>
    </source>
</evidence>
<feature type="domain" description="HAMP" evidence="13">
    <location>
        <begin position="306"/>
        <end position="362"/>
    </location>
</feature>
<dbReference type="SUPFAM" id="SSF103190">
    <property type="entry name" value="Sensory domain-like"/>
    <property type="match status" value="1"/>
</dbReference>
<organism evidence="14 15">
    <name type="scientific">Thermobrachium celere DSM 8682</name>
    <dbReference type="NCBI Taxonomy" id="941824"/>
    <lineage>
        <taxon>Bacteria</taxon>
        <taxon>Bacillati</taxon>
        <taxon>Bacillota</taxon>
        <taxon>Clostridia</taxon>
        <taxon>Eubacteriales</taxon>
        <taxon>Clostridiaceae</taxon>
        <taxon>Thermobrachium</taxon>
    </lineage>
</organism>
<evidence type="ECO:0000313" key="14">
    <source>
        <dbReference type="EMBL" id="CDF58298.1"/>
    </source>
</evidence>
<evidence type="ECO:0000256" key="5">
    <source>
        <dbReference type="ARBA" id="ARBA00022989"/>
    </source>
</evidence>
<feature type="transmembrane region" description="Helical" evidence="11">
    <location>
        <begin position="7"/>
        <end position="27"/>
    </location>
</feature>
<dbReference type="HOGENOM" id="CLU_000445_107_19_9"/>
<evidence type="ECO:0008006" key="16">
    <source>
        <dbReference type="Google" id="ProtNLM"/>
    </source>
</evidence>
<keyword evidence="5 11" id="KW-1133">Transmembrane helix</keyword>
<feature type="transmembrane region" description="Helical" evidence="11">
    <location>
        <begin position="286"/>
        <end position="305"/>
    </location>
</feature>
<reference evidence="14" key="1">
    <citation type="submission" date="2013-03" db="EMBL/GenBank/DDBJ databases">
        <title>Draft genome sequence of the hydrogen-ethanol-producing anaerobic alkalithermophilic Caloramator celere.</title>
        <authorList>
            <person name="Ciranna A."/>
            <person name="Larjo A."/>
            <person name="Kivisto A."/>
            <person name="Santala V."/>
            <person name="Roos C."/>
            <person name="Karp M."/>
        </authorList>
    </citation>
    <scope>NUCLEOTIDE SEQUENCE [LARGE SCALE GENOMIC DNA]</scope>
    <source>
        <strain evidence="14">DSM 8682</strain>
    </source>
</reference>
<dbReference type="GO" id="GO:0007165">
    <property type="term" value="P:signal transduction"/>
    <property type="evidence" value="ECO:0007669"/>
    <property type="project" value="UniProtKB-KW"/>
</dbReference>
<dbReference type="GO" id="GO:0005886">
    <property type="term" value="C:plasma membrane"/>
    <property type="evidence" value="ECO:0007669"/>
    <property type="project" value="UniProtKB-SubCell"/>
</dbReference>
<keyword evidence="2" id="KW-1003">Cell membrane</keyword>
<evidence type="ECO:0000313" key="15">
    <source>
        <dbReference type="Proteomes" id="UP000014923"/>
    </source>
</evidence>
<keyword evidence="7 9" id="KW-0807">Transducer</keyword>
<evidence type="ECO:0000256" key="7">
    <source>
        <dbReference type="ARBA" id="ARBA00023224"/>
    </source>
</evidence>
<keyword evidence="6 11" id="KW-0472">Membrane</keyword>
<evidence type="ECO:0000256" key="6">
    <source>
        <dbReference type="ARBA" id="ARBA00023136"/>
    </source>
</evidence>
<evidence type="ECO:0000256" key="1">
    <source>
        <dbReference type="ARBA" id="ARBA00004651"/>
    </source>
</evidence>
<dbReference type="EMBL" id="CAVN010000095">
    <property type="protein sequence ID" value="CDF58298.1"/>
    <property type="molecule type" value="Genomic_DNA"/>
</dbReference>
<comment type="similarity">
    <text evidence="8">Belongs to the methyl-accepting chemotaxis (MCP) protein family.</text>
</comment>
<evidence type="ECO:0000256" key="8">
    <source>
        <dbReference type="ARBA" id="ARBA00029447"/>
    </source>
</evidence>
<evidence type="ECO:0000256" key="4">
    <source>
        <dbReference type="ARBA" id="ARBA00022692"/>
    </source>
</evidence>
<dbReference type="PROSITE" id="PS50885">
    <property type="entry name" value="HAMP"/>
    <property type="match status" value="1"/>
</dbReference>
<dbReference type="SMART" id="SM00283">
    <property type="entry name" value="MA"/>
    <property type="match status" value="1"/>
</dbReference>
<sequence>MTMGKRISLFVLTVFVTSILIMGLFSYKSVNDYFIKRLSGEILNISTSEAEKIDVLLEKEISELHGLASTSDVKAVLEGQGNIEALSQIFDKYVGDVGNSEHVFLVDEAGTIRADSDRKLIGKSVLDRQYTKDTLSFKKPVISEVLVSKSTGELVVAVTYPVIINGKIKGFVANAVKCSSFSKFLKDEGVAGLKSGYTYVVDTKGKLIYHKDKNKIGKTVENESIKSLIEKLNSNEKVERNIVKYVYNGIKKIAAYDFSKKTGWIVVTTADEEEAVAPILSLIKTLVLIFSILGLIAVSLAYIFVNRITKPLNRIVKLIDETSRFELENKTEYEDLLKYKGEVGFIANAVANLRVQLRDIVGKIINVSDIIKENAHKVSSTVEMLKSEAEDNMATTEELAAGMEETSAATEEVTATADSILSNVEQIRDRVEKVTTYTEEIKERALMINTEVKTSKENALNIYENVKKDLQNAIEESKKVEQINELANTIIAITSQTNLLALNAAIEAARAGEAGRGFAVVADEVRKLAEESSKIAANIQKVVEMVNNSVKNLAKGSEEILGFIENKVTSDYNAFIVVGDQYNVDAETIYKYMEDVKIQISEATAAVSEIVRAITDVAKTVNEGAVGTENIASKTQNIVTAVEGVNEISQQNLDGANKLKEVLSVIKL</sequence>
<comment type="subcellular location">
    <subcellularLocation>
        <location evidence="1">Cell membrane</location>
        <topology evidence="1">Multi-pass membrane protein</topology>
    </subcellularLocation>
</comment>
<evidence type="ECO:0000256" key="2">
    <source>
        <dbReference type="ARBA" id="ARBA00022475"/>
    </source>
</evidence>
<dbReference type="Gene3D" id="1.10.287.950">
    <property type="entry name" value="Methyl-accepting chemotaxis protein"/>
    <property type="match status" value="1"/>
</dbReference>
<dbReference type="OrthoDB" id="5449717at2"/>
<dbReference type="Pfam" id="PF02743">
    <property type="entry name" value="dCache_1"/>
    <property type="match status" value="1"/>
</dbReference>
<protein>
    <recommendedName>
        <fullName evidence="16">Methyl-accepting chemotaxis protein</fullName>
    </recommendedName>
</protein>
<keyword evidence="4 11" id="KW-0812">Transmembrane</keyword>
<dbReference type="InterPro" id="IPR029151">
    <property type="entry name" value="Sensor-like_sf"/>
</dbReference>
<keyword evidence="3" id="KW-0145">Chemotaxis</keyword>
<evidence type="ECO:0000256" key="3">
    <source>
        <dbReference type="ARBA" id="ARBA00022500"/>
    </source>
</evidence>
<dbReference type="Gene3D" id="3.30.450.20">
    <property type="entry name" value="PAS domain"/>
    <property type="match status" value="1"/>
</dbReference>
<dbReference type="InterPro" id="IPR003660">
    <property type="entry name" value="HAMP_dom"/>
</dbReference>
<dbReference type="Proteomes" id="UP000014923">
    <property type="component" value="Unassembled WGS sequence"/>
</dbReference>